<gene>
    <name evidence="1" type="ORF">HPB52_007246</name>
</gene>
<reference evidence="1" key="2">
    <citation type="submission" date="2021-09" db="EMBL/GenBank/DDBJ databases">
        <authorList>
            <person name="Jia N."/>
            <person name="Wang J."/>
            <person name="Shi W."/>
            <person name="Du L."/>
            <person name="Sun Y."/>
            <person name="Zhan W."/>
            <person name="Jiang J."/>
            <person name="Wang Q."/>
            <person name="Zhang B."/>
            <person name="Ji P."/>
            <person name="Sakyi L.B."/>
            <person name="Cui X."/>
            <person name="Yuan T."/>
            <person name="Jiang B."/>
            <person name="Yang W."/>
            <person name="Lam T.T.-Y."/>
            <person name="Chang Q."/>
            <person name="Ding S."/>
            <person name="Wang X."/>
            <person name="Zhu J."/>
            <person name="Ruan X."/>
            <person name="Zhao L."/>
            <person name="Wei J."/>
            <person name="Que T."/>
            <person name="Du C."/>
            <person name="Cheng J."/>
            <person name="Dai P."/>
            <person name="Han X."/>
            <person name="Huang E."/>
            <person name="Gao Y."/>
            <person name="Liu J."/>
            <person name="Shao H."/>
            <person name="Ye R."/>
            <person name="Li L."/>
            <person name="Wei W."/>
            <person name="Wang X."/>
            <person name="Wang C."/>
            <person name="Huo Q."/>
            <person name="Li W."/>
            <person name="Guo W."/>
            <person name="Chen H."/>
            <person name="Chen S."/>
            <person name="Zhou L."/>
            <person name="Zhou L."/>
            <person name="Ni X."/>
            <person name="Tian J."/>
            <person name="Zhou Y."/>
            <person name="Sheng Y."/>
            <person name="Liu T."/>
            <person name="Pan Y."/>
            <person name="Xia L."/>
            <person name="Li J."/>
            <person name="Zhao F."/>
            <person name="Cao W."/>
        </authorList>
    </citation>
    <scope>NUCLEOTIDE SEQUENCE</scope>
    <source>
        <strain evidence="1">Rsan-2018</strain>
        <tissue evidence="1">Larvae</tissue>
    </source>
</reference>
<dbReference type="InterPro" id="IPR032675">
    <property type="entry name" value="LRR_dom_sf"/>
</dbReference>
<organism evidence="1 2">
    <name type="scientific">Rhipicephalus sanguineus</name>
    <name type="common">Brown dog tick</name>
    <name type="synonym">Ixodes sanguineus</name>
    <dbReference type="NCBI Taxonomy" id="34632"/>
    <lineage>
        <taxon>Eukaryota</taxon>
        <taxon>Metazoa</taxon>
        <taxon>Ecdysozoa</taxon>
        <taxon>Arthropoda</taxon>
        <taxon>Chelicerata</taxon>
        <taxon>Arachnida</taxon>
        <taxon>Acari</taxon>
        <taxon>Parasitiformes</taxon>
        <taxon>Ixodida</taxon>
        <taxon>Ixodoidea</taxon>
        <taxon>Ixodidae</taxon>
        <taxon>Rhipicephalinae</taxon>
        <taxon>Rhipicephalus</taxon>
        <taxon>Rhipicephalus</taxon>
    </lineage>
</organism>
<dbReference type="Gene3D" id="3.80.10.10">
    <property type="entry name" value="Ribonuclease Inhibitor"/>
    <property type="match status" value="1"/>
</dbReference>
<keyword evidence="2" id="KW-1185">Reference proteome</keyword>
<comment type="caution">
    <text evidence="1">The sequence shown here is derived from an EMBL/GenBank/DDBJ whole genome shotgun (WGS) entry which is preliminary data.</text>
</comment>
<dbReference type="AlphaFoldDB" id="A0A9D4QDY0"/>
<dbReference type="EMBL" id="JABSTV010001246">
    <property type="protein sequence ID" value="KAH7975989.1"/>
    <property type="molecule type" value="Genomic_DNA"/>
</dbReference>
<dbReference type="Proteomes" id="UP000821837">
    <property type="component" value="Chromosome 10"/>
</dbReference>
<protein>
    <submittedName>
        <fullName evidence="1">Uncharacterized protein</fullName>
    </submittedName>
</protein>
<dbReference type="SUPFAM" id="SSF52047">
    <property type="entry name" value="RNI-like"/>
    <property type="match status" value="1"/>
</dbReference>
<name>A0A9D4QDY0_RHISA</name>
<proteinExistence type="predicted"/>
<sequence length="396" mass="43823">MESSTKDACISVRTTEYMSLLRNLCEMKTTPRFTDVAAIFREFRRCLNHETAKRSSLSPPYSPRASRIRVGNTVDASDSAFDRSCTWDPDKERCWIVSDLELWNSILVRGSIELREHAWGELTLQGCGGLMSHPERQDVLRASFLIHLLLRQHRCVTAISLDMSTTLLETRVLWHAIRTGAAVVKLLEIKSPSFDTLTAAENAWPRAAAALTNLVHLYISSAYITEQLARALGVYVEHASVLTTLILVDIKASERSADKFLRFVVYNRSLKHLSVGATFLTARRSRSLAYLVQRHVTLQSLQVKGTLYCSPSALLEAVVQSPTLTSLSVQECLIRAEDIAAMAAALTLSSRPPTLDAGDTTDVGPRVNSLKKLEFRGCMGDGPRVQAAYADLIGGK</sequence>
<dbReference type="VEuPathDB" id="VectorBase:RSAN_030574"/>
<accession>A0A9D4QDY0</accession>
<evidence type="ECO:0000313" key="2">
    <source>
        <dbReference type="Proteomes" id="UP000821837"/>
    </source>
</evidence>
<reference evidence="1" key="1">
    <citation type="journal article" date="2020" name="Cell">
        <title>Large-Scale Comparative Analyses of Tick Genomes Elucidate Their Genetic Diversity and Vector Capacities.</title>
        <authorList>
            <consortium name="Tick Genome and Microbiome Consortium (TIGMIC)"/>
            <person name="Jia N."/>
            <person name="Wang J."/>
            <person name="Shi W."/>
            <person name="Du L."/>
            <person name="Sun Y."/>
            <person name="Zhan W."/>
            <person name="Jiang J.F."/>
            <person name="Wang Q."/>
            <person name="Zhang B."/>
            <person name="Ji P."/>
            <person name="Bell-Sakyi L."/>
            <person name="Cui X.M."/>
            <person name="Yuan T.T."/>
            <person name="Jiang B.G."/>
            <person name="Yang W.F."/>
            <person name="Lam T.T."/>
            <person name="Chang Q.C."/>
            <person name="Ding S.J."/>
            <person name="Wang X.J."/>
            <person name="Zhu J.G."/>
            <person name="Ruan X.D."/>
            <person name="Zhao L."/>
            <person name="Wei J.T."/>
            <person name="Ye R.Z."/>
            <person name="Que T.C."/>
            <person name="Du C.H."/>
            <person name="Zhou Y.H."/>
            <person name="Cheng J.X."/>
            <person name="Dai P.F."/>
            <person name="Guo W.B."/>
            <person name="Han X.H."/>
            <person name="Huang E.J."/>
            <person name="Li L.F."/>
            <person name="Wei W."/>
            <person name="Gao Y.C."/>
            <person name="Liu J.Z."/>
            <person name="Shao H.Z."/>
            <person name="Wang X."/>
            <person name="Wang C.C."/>
            <person name="Yang T.C."/>
            <person name="Huo Q.B."/>
            <person name="Li W."/>
            <person name="Chen H.Y."/>
            <person name="Chen S.E."/>
            <person name="Zhou L.G."/>
            <person name="Ni X.B."/>
            <person name="Tian J.H."/>
            <person name="Sheng Y."/>
            <person name="Liu T."/>
            <person name="Pan Y.S."/>
            <person name="Xia L.Y."/>
            <person name="Li J."/>
            <person name="Zhao F."/>
            <person name="Cao W.C."/>
        </authorList>
    </citation>
    <scope>NUCLEOTIDE SEQUENCE</scope>
    <source>
        <strain evidence="1">Rsan-2018</strain>
    </source>
</reference>
<evidence type="ECO:0000313" key="1">
    <source>
        <dbReference type="EMBL" id="KAH7975989.1"/>
    </source>
</evidence>